<proteinExistence type="predicted"/>
<feature type="compositionally biased region" description="Low complexity" evidence="1">
    <location>
        <begin position="18"/>
        <end position="32"/>
    </location>
</feature>
<dbReference type="PANTHER" id="PTHR33696:SF1">
    <property type="entry name" value="T22J18.15"/>
    <property type="match status" value="1"/>
</dbReference>
<evidence type="ECO:0000313" key="2">
    <source>
        <dbReference type="EMBL" id="OAY58610.1"/>
    </source>
</evidence>
<sequence>MPLLSSSKAMGYSPTKNSSSRQTPSFSSSPSFSLCSFSEFPVDSSLGPATPPRLTGVPFSWEHLPGIPKKPSHKRKDSKLFKILPLPPPTSKRFNMKEVKKNSNGCFGKDPFFTAFIECSKVDDNGEEASGSNFWNGSKVLRSISGRFGFINLHTSCKRTCAVSESIVRISRSRRHQMII</sequence>
<organism evidence="2 3">
    <name type="scientific">Manihot esculenta</name>
    <name type="common">Cassava</name>
    <name type="synonym">Jatropha manihot</name>
    <dbReference type="NCBI Taxonomy" id="3983"/>
    <lineage>
        <taxon>Eukaryota</taxon>
        <taxon>Viridiplantae</taxon>
        <taxon>Streptophyta</taxon>
        <taxon>Embryophyta</taxon>
        <taxon>Tracheophyta</taxon>
        <taxon>Spermatophyta</taxon>
        <taxon>Magnoliopsida</taxon>
        <taxon>eudicotyledons</taxon>
        <taxon>Gunneridae</taxon>
        <taxon>Pentapetalae</taxon>
        <taxon>rosids</taxon>
        <taxon>fabids</taxon>
        <taxon>Malpighiales</taxon>
        <taxon>Euphorbiaceae</taxon>
        <taxon>Crotonoideae</taxon>
        <taxon>Manihoteae</taxon>
        <taxon>Manihot</taxon>
    </lineage>
</organism>
<dbReference type="Proteomes" id="UP000091857">
    <property type="component" value="Chromosome 2"/>
</dbReference>
<comment type="caution">
    <text evidence="2">The sequence shown here is derived from an EMBL/GenBank/DDBJ whole genome shotgun (WGS) entry which is preliminary data.</text>
</comment>
<dbReference type="Pfam" id="PF05097">
    <property type="entry name" value="DUF688"/>
    <property type="match status" value="1"/>
</dbReference>
<evidence type="ECO:0000313" key="3">
    <source>
        <dbReference type="Proteomes" id="UP000091857"/>
    </source>
</evidence>
<accession>A0A2C9WGU1</accession>
<dbReference type="PANTHER" id="PTHR33696">
    <property type="entry name" value="T22J18.15-RELATED"/>
    <property type="match status" value="1"/>
</dbReference>
<gene>
    <name evidence="2" type="ORF">MANES_02G192500v8</name>
</gene>
<dbReference type="OrthoDB" id="1925896at2759"/>
<dbReference type="Gramene" id="Manes.02G192500.1.v8.1">
    <property type="protein sequence ID" value="Manes.02G192500.1.v8.1.CDS.1"/>
    <property type="gene ID" value="Manes.02G192500.v8.1"/>
</dbReference>
<dbReference type="STRING" id="3983.A0A2C9WGU1"/>
<dbReference type="AlphaFoldDB" id="A0A2C9WGU1"/>
<name>A0A2C9WGU1_MANES</name>
<keyword evidence="3" id="KW-1185">Reference proteome</keyword>
<evidence type="ECO:0000256" key="1">
    <source>
        <dbReference type="SAM" id="MobiDB-lite"/>
    </source>
</evidence>
<dbReference type="EMBL" id="CM004388">
    <property type="protein sequence ID" value="OAY58610.1"/>
    <property type="molecule type" value="Genomic_DNA"/>
</dbReference>
<protein>
    <submittedName>
        <fullName evidence="2">Uncharacterized protein</fullName>
    </submittedName>
</protein>
<reference evidence="3" key="1">
    <citation type="journal article" date="2016" name="Nat. Biotechnol.">
        <title>Sequencing wild and cultivated cassava and related species reveals extensive interspecific hybridization and genetic diversity.</title>
        <authorList>
            <person name="Bredeson J.V."/>
            <person name="Lyons J.B."/>
            <person name="Prochnik S.E."/>
            <person name="Wu G.A."/>
            <person name="Ha C.M."/>
            <person name="Edsinger-Gonzales E."/>
            <person name="Grimwood J."/>
            <person name="Schmutz J."/>
            <person name="Rabbi I.Y."/>
            <person name="Egesi C."/>
            <person name="Nauluvula P."/>
            <person name="Lebot V."/>
            <person name="Ndunguru J."/>
            <person name="Mkamilo G."/>
            <person name="Bart R.S."/>
            <person name="Setter T.L."/>
            <person name="Gleadow R.M."/>
            <person name="Kulakow P."/>
            <person name="Ferguson M.E."/>
            <person name="Rounsley S."/>
            <person name="Rokhsar D.S."/>
        </authorList>
    </citation>
    <scope>NUCLEOTIDE SEQUENCE [LARGE SCALE GENOMIC DNA]</scope>
    <source>
        <strain evidence="3">cv. AM560-2</strain>
    </source>
</reference>
<dbReference type="InterPro" id="IPR007789">
    <property type="entry name" value="DUF688"/>
</dbReference>
<feature type="region of interest" description="Disordered" evidence="1">
    <location>
        <begin position="1"/>
        <end position="32"/>
    </location>
</feature>